<organism evidence="13 14">
    <name type="scientific">Araneus ventricosus</name>
    <name type="common">Orbweaver spider</name>
    <name type="synonym">Epeira ventricosa</name>
    <dbReference type="NCBI Taxonomy" id="182803"/>
    <lineage>
        <taxon>Eukaryota</taxon>
        <taxon>Metazoa</taxon>
        <taxon>Ecdysozoa</taxon>
        <taxon>Arthropoda</taxon>
        <taxon>Chelicerata</taxon>
        <taxon>Arachnida</taxon>
        <taxon>Araneae</taxon>
        <taxon>Araneomorphae</taxon>
        <taxon>Entelegynae</taxon>
        <taxon>Araneoidea</taxon>
        <taxon>Araneidae</taxon>
        <taxon>Araneus</taxon>
    </lineage>
</organism>
<evidence type="ECO:0000313" key="14">
    <source>
        <dbReference type="Proteomes" id="UP000499080"/>
    </source>
</evidence>
<dbReference type="Pfam" id="PF17917">
    <property type="entry name" value="RT_RNaseH"/>
    <property type="match status" value="1"/>
</dbReference>
<evidence type="ECO:0000256" key="1">
    <source>
        <dbReference type="ARBA" id="ARBA00012493"/>
    </source>
</evidence>
<keyword evidence="2" id="KW-0645">Protease</keyword>
<keyword evidence="4" id="KW-0548">Nucleotidyltransferase</keyword>
<evidence type="ECO:0000313" key="13">
    <source>
        <dbReference type="EMBL" id="GBM74122.1"/>
    </source>
</evidence>
<keyword evidence="14" id="KW-1185">Reference proteome</keyword>
<dbReference type="InterPro" id="IPR041373">
    <property type="entry name" value="RT_RNaseH"/>
</dbReference>
<dbReference type="Pfam" id="PF00078">
    <property type="entry name" value="RVT_1"/>
    <property type="match status" value="1"/>
</dbReference>
<dbReference type="Gene3D" id="3.30.70.270">
    <property type="match status" value="2"/>
</dbReference>
<evidence type="ECO:0000259" key="11">
    <source>
        <dbReference type="PROSITE" id="PS50994"/>
    </source>
</evidence>
<name>A0A4Y2I9M0_ARAVE</name>
<evidence type="ECO:0000256" key="2">
    <source>
        <dbReference type="ARBA" id="ARBA00022670"/>
    </source>
</evidence>
<dbReference type="Pfam" id="PF17921">
    <property type="entry name" value="Integrase_H2C2"/>
    <property type="match status" value="1"/>
</dbReference>
<feature type="domain" description="Reverse transcriptase" evidence="10">
    <location>
        <begin position="278"/>
        <end position="457"/>
    </location>
</feature>
<dbReference type="PANTHER" id="PTHR37984">
    <property type="entry name" value="PROTEIN CBG26694"/>
    <property type="match status" value="1"/>
</dbReference>
<dbReference type="InterPro" id="IPR043502">
    <property type="entry name" value="DNA/RNA_pol_sf"/>
</dbReference>
<dbReference type="InterPro" id="IPR012337">
    <property type="entry name" value="RNaseH-like_sf"/>
</dbReference>
<accession>A0A4Y2I9M0</accession>
<dbReference type="FunFam" id="3.30.70.270:FF:000020">
    <property type="entry name" value="Transposon Tf2-6 polyprotein-like Protein"/>
    <property type="match status" value="1"/>
</dbReference>
<dbReference type="CDD" id="cd09274">
    <property type="entry name" value="RNase_HI_RT_Ty3"/>
    <property type="match status" value="1"/>
</dbReference>
<dbReference type="EC" id="2.7.7.49" evidence="1"/>
<dbReference type="Pfam" id="PF22938">
    <property type="entry name" value="Integrase_p58_C"/>
    <property type="match status" value="1"/>
</dbReference>
<dbReference type="InterPro" id="IPR021109">
    <property type="entry name" value="Peptidase_aspartic_dom_sf"/>
</dbReference>
<dbReference type="GO" id="GO:0008233">
    <property type="term" value="F:peptidase activity"/>
    <property type="evidence" value="ECO:0007669"/>
    <property type="project" value="UniProtKB-KW"/>
</dbReference>
<dbReference type="InterPro" id="IPR001584">
    <property type="entry name" value="Integrase_cat-core"/>
</dbReference>
<dbReference type="GO" id="GO:0003964">
    <property type="term" value="F:RNA-directed DNA polymerase activity"/>
    <property type="evidence" value="ECO:0007669"/>
    <property type="project" value="UniProtKB-KW"/>
</dbReference>
<dbReference type="Gene3D" id="2.40.70.10">
    <property type="entry name" value="Acid Proteases"/>
    <property type="match status" value="1"/>
</dbReference>
<keyword evidence="6" id="KW-0255">Endonuclease</keyword>
<dbReference type="InterPro" id="IPR000477">
    <property type="entry name" value="RT_dom"/>
</dbReference>
<evidence type="ECO:0000256" key="5">
    <source>
        <dbReference type="ARBA" id="ARBA00022722"/>
    </source>
</evidence>
<dbReference type="GO" id="GO:0015074">
    <property type="term" value="P:DNA integration"/>
    <property type="evidence" value="ECO:0007669"/>
    <property type="project" value="InterPro"/>
</dbReference>
<dbReference type="InterPro" id="IPR041588">
    <property type="entry name" value="Integrase_H2C2"/>
</dbReference>
<keyword evidence="3" id="KW-0808">Transferase</keyword>
<evidence type="ECO:0000256" key="8">
    <source>
        <dbReference type="ARBA" id="ARBA00022918"/>
    </source>
</evidence>
<gene>
    <name evidence="13" type="primary">TY3B-I_922</name>
    <name evidence="12" type="synonym">TY3B-I_331</name>
    <name evidence="12" type="ORF">AVEN_96440_1</name>
    <name evidence="13" type="ORF">AVEN_96934_1</name>
</gene>
<dbReference type="Gene3D" id="3.10.10.10">
    <property type="entry name" value="HIV Type 1 Reverse Transcriptase, subunit A, domain 1"/>
    <property type="match status" value="1"/>
</dbReference>
<dbReference type="GO" id="GO:0004519">
    <property type="term" value="F:endonuclease activity"/>
    <property type="evidence" value="ECO:0007669"/>
    <property type="project" value="UniProtKB-KW"/>
</dbReference>
<dbReference type="Proteomes" id="UP000499080">
    <property type="component" value="Unassembled WGS sequence"/>
</dbReference>
<dbReference type="InterPro" id="IPR054465">
    <property type="entry name" value="Integrase_p58-like_C"/>
</dbReference>
<dbReference type="GO" id="GO:0003676">
    <property type="term" value="F:nucleic acid binding"/>
    <property type="evidence" value="ECO:0007669"/>
    <property type="project" value="InterPro"/>
</dbReference>
<evidence type="ECO:0000256" key="7">
    <source>
        <dbReference type="ARBA" id="ARBA00022801"/>
    </source>
</evidence>
<feature type="domain" description="Integrase catalytic" evidence="11">
    <location>
        <begin position="812"/>
        <end position="971"/>
    </location>
</feature>
<dbReference type="InterPro" id="IPR043128">
    <property type="entry name" value="Rev_trsase/Diguanyl_cyclase"/>
</dbReference>
<dbReference type="PANTHER" id="PTHR37984:SF5">
    <property type="entry name" value="PROTEIN NYNRIN-LIKE"/>
    <property type="match status" value="1"/>
</dbReference>
<sequence length="1130" mass="128982">MFSEKGPTLKTADGKTVESSGRCVLKIDLNGNVGPFEFLVLPECSHQMILGWDFFRATDAVIDCGKEEIQFADLLAEDTETSESECSLFAATDYVIEANAIKQICTLSPTINNSKKALITGNKYLLCGKEICMPATLLEVEQGTCKLWITNYSQQPQLIPKGMNIGTLTNLEENTICSLNDVNPVKDIKNHQSRKRNTREKLRKLLDAELTSDEKEYLLRLLEDFGDIFDFNRASKNHGNTTVKHKINTGDSLPIKHSPYRVSAAERAVIETEVQKMLKEDVIKSSESPWSSPVVRVKKKNGEWRFCVDYRRLNKVTKKDVYPLPRIDDALDCLAGAQIFSMMDLKSGYWQVELDDKDREKTAFVTPDGLFEFKVMPFGLCNAPATFERMMDSVLRGLKWKICLCYLDDIIVFAPNFQEHQVRLRKVLTCIQGAGLSLNSSKCCFGKKKLLILGHLVDEHGIYPDPEKVAAVEKFPIPQNIADVRSFLGISSYYRRFIKNFANVARPLQELLKKDAKFTWKSPQKHSFAALKKSLIGHPVLGHFQPEADTLIHSDASGYGIGAVLVQLQDGQEKPIAYASRSLTPAEKNYSTTEKECLAVIWAISKFRPYLFGKPFTVVTDHHSLCWLANVKDPSGRLARWALRLQEYDITIVYKSGRKHSDADSLSRNPLISTSVETCDEIPTLASVTEYIKEQLKDPKLKSIIKVLKRGDEYQNYLLKDGVLYKKTFDPMGQQWLLVVPKQLRGDILRSLHDAPTAGHLGFAKTYDRIRRKYYWPGLYGSTRRYISHCKECQRRKTPPQLPPGRLQPIEPPDIPFAKVGIDLLGRFPVTRSGNRWIIVCTDYPTRFTVTKALPTGEAIEVAKFIVEEIILKHGSPKEMISDRGRTFLSNLVKTINELCQTSHLLTTAYHPQTNGLTERFNKTLADMLSMYTDVEQKNWDTVLPFVTFAYNSAKQNSTGFSPFFLIYGRNITTPLDVILPHNNDQDHDDSYVQQLITRSEEARQLAKIHIKDAQASDKRRYDARHRSVSYKIGDLVWVYTPIRKVGLSEKLLRRYFGPYRITRQMSEVTYEVESMETDKKRRKLKDVVHVLRIKPYYEPKKQLGEEQHVVVSRRPVTRSQTRKQRDAVL</sequence>
<dbReference type="PROSITE" id="PS50878">
    <property type="entry name" value="RT_POL"/>
    <property type="match status" value="1"/>
</dbReference>
<dbReference type="CDD" id="cd01647">
    <property type="entry name" value="RT_LTR"/>
    <property type="match status" value="1"/>
</dbReference>
<protein>
    <recommendedName>
        <fullName evidence="1">RNA-directed DNA polymerase</fullName>
        <ecNumber evidence="1">2.7.7.49</ecNumber>
    </recommendedName>
</protein>
<dbReference type="SUPFAM" id="SSF53098">
    <property type="entry name" value="Ribonuclease H-like"/>
    <property type="match status" value="1"/>
</dbReference>
<dbReference type="SUPFAM" id="SSF56672">
    <property type="entry name" value="DNA/RNA polymerases"/>
    <property type="match status" value="1"/>
</dbReference>
<evidence type="ECO:0000256" key="4">
    <source>
        <dbReference type="ARBA" id="ARBA00022695"/>
    </source>
</evidence>
<evidence type="ECO:0000256" key="9">
    <source>
        <dbReference type="SAM" id="MobiDB-lite"/>
    </source>
</evidence>
<proteinExistence type="predicted"/>
<evidence type="ECO:0000313" key="12">
    <source>
        <dbReference type="EMBL" id="GBM74120.1"/>
    </source>
</evidence>
<evidence type="ECO:0000256" key="6">
    <source>
        <dbReference type="ARBA" id="ARBA00022759"/>
    </source>
</evidence>
<dbReference type="Gene3D" id="3.30.420.10">
    <property type="entry name" value="Ribonuclease H-like superfamily/Ribonuclease H"/>
    <property type="match status" value="1"/>
</dbReference>
<dbReference type="GO" id="GO:0006508">
    <property type="term" value="P:proteolysis"/>
    <property type="evidence" value="ECO:0007669"/>
    <property type="project" value="UniProtKB-KW"/>
</dbReference>
<dbReference type="InterPro" id="IPR050951">
    <property type="entry name" value="Retrovirus_Pol_polyprotein"/>
</dbReference>
<dbReference type="FunFam" id="1.10.340.70:FF:000001">
    <property type="entry name" value="Retrovirus-related Pol polyprotein from transposon gypsy-like Protein"/>
    <property type="match status" value="1"/>
</dbReference>
<dbReference type="EMBL" id="BGPR01105755">
    <property type="protein sequence ID" value="GBM74120.1"/>
    <property type="molecule type" value="Genomic_DNA"/>
</dbReference>
<evidence type="ECO:0000256" key="3">
    <source>
        <dbReference type="ARBA" id="ARBA00022679"/>
    </source>
</evidence>
<dbReference type="FunFam" id="3.10.10.10:FF:000007">
    <property type="entry name" value="Retrovirus-related Pol polyprotein from transposon 17.6-like Protein"/>
    <property type="match status" value="1"/>
</dbReference>
<dbReference type="GO" id="GO:0042575">
    <property type="term" value="C:DNA polymerase complex"/>
    <property type="evidence" value="ECO:0007669"/>
    <property type="project" value="UniProtKB-ARBA"/>
</dbReference>
<evidence type="ECO:0000259" key="10">
    <source>
        <dbReference type="PROSITE" id="PS50878"/>
    </source>
</evidence>
<feature type="region of interest" description="Disordered" evidence="9">
    <location>
        <begin position="1109"/>
        <end position="1130"/>
    </location>
</feature>
<keyword evidence="5" id="KW-0540">Nuclease</keyword>
<dbReference type="FunFam" id="3.10.20.370:FF:000001">
    <property type="entry name" value="Retrovirus-related Pol polyprotein from transposon 17.6-like protein"/>
    <property type="match status" value="1"/>
</dbReference>
<dbReference type="InterPro" id="IPR036397">
    <property type="entry name" value="RNaseH_sf"/>
</dbReference>
<dbReference type="AlphaFoldDB" id="A0A4Y2I9M0"/>
<dbReference type="FunFam" id="3.30.420.10:FF:000032">
    <property type="entry name" value="Retrovirus-related Pol polyprotein from transposon 297-like Protein"/>
    <property type="match status" value="1"/>
</dbReference>
<keyword evidence="7" id="KW-0378">Hydrolase</keyword>
<dbReference type="CDD" id="cd00303">
    <property type="entry name" value="retropepsin_like"/>
    <property type="match status" value="1"/>
</dbReference>
<comment type="caution">
    <text evidence="13">The sequence shown here is derived from an EMBL/GenBank/DDBJ whole genome shotgun (WGS) entry which is preliminary data.</text>
</comment>
<dbReference type="Gene3D" id="3.10.20.370">
    <property type="match status" value="1"/>
</dbReference>
<reference evidence="13 14" key="1">
    <citation type="journal article" date="2019" name="Sci. Rep.">
        <title>Orb-weaving spider Araneus ventricosus genome elucidates the spidroin gene catalogue.</title>
        <authorList>
            <person name="Kono N."/>
            <person name="Nakamura H."/>
            <person name="Ohtoshi R."/>
            <person name="Moran D.A.P."/>
            <person name="Shinohara A."/>
            <person name="Yoshida Y."/>
            <person name="Fujiwara M."/>
            <person name="Mori M."/>
            <person name="Tomita M."/>
            <person name="Arakawa K."/>
        </authorList>
    </citation>
    <scope>NUCLEOTIDE SEQUENCE [LARGE SCALE GENOMIC DNA]</scope>
</reference>
<dbReference type="EMBL" id="BGPR01105756">
    <property type="protein sequence ID" value="GBM74122.1"/>
    <property type="molecule type" value="Genomic_DNA"/>
</dbReference>
<dbReference type="PROSITE" id="PS50994">
    <property type="entry name" value="INTEGRASE"/>
    <property type="match status" value="1"/>
</dbReference>
<dbReference type="OrthoDB" id="6418967at2759"/>
<keyword evidence="8" id="KW-0695">RNA-directed DNA polymerase</keyword>
<dbReference type="Gene3D" id="1.10.340.70">
    <property type="match status" value="1"/>
</dbReference>